<protein>
    <submittedName>
        <fullName evidence="2">Uncharacterized protein</fullName>
    </submittedName>
</protein>
<comment type="caution">
    <text evidence="2">The sequence shown here is derived from an EMBL/GenBank/DDBJ whole genome shotgun (WGS) entry which is preliminary data.</text>
</comment>
<dbReference type="EMBL" id="CAMXCT030000089">
    <property type="protein sequence ID" value="CAL4760952.1"/>
    <property type="molecule type" value="Genomic_DNA"/>
</dbReference>
<accession>A0A9P1FGA8</accession>
<dbReference type="AlphaFoldDB" id="A0A9P1FGA8"/>
<evidence type="ECO:0000313" key="2">
    <source>
        <dbReference type="EMBL" id="CAI3973640.1"/>
    </source>
</evidence>
<sequence>MDPLWLGDICSAGCSAYFARCQWKIASILNKVAWRRDVCRVSRMHPRSSIMETDESDLGSAEWWCSHHAPVAVQQRRSSPKPVHEVGDGAGSDGADPKPSSLLEHWPQKQIEVGKIEDEAVSVRSLSHLLFQSLSVHCVHIRRWVAQVARVDLHLPRSGLFPDVFRSGRDALADQHPGLACSFSILQGISRNDVQADRRGVHVGLNSLCALSEARAKWLQEAEDLIEFSPISPVDLFAAETESDVGFQNRWTEFGDYDFNYQPGGASDPFATAGRRLNSFGTSGDTAWQPPQKQTRHFVAPGFQKAVSLWQPPPAVRKSRASLDFHVQPVAQSHHLSSPVILSSRVMCADMPVVRTPLAPPSQQGPSQSMQQAWSAAKQDLNAQWLELLLDMGSASGLYLSTANSRNMDEHRLRVISKFAPSTLQSYFRIWKRWNEFARQLAVCPFQPDSAFLADFLAEHAHGPLLVATAYHKGLTWMARHAQLSELFQALQTAVCKAYLQSSVIREKRESAPLPLSFVVFLEKMVLSRTTSAGDILQLGALLFLIWSSLRWSDALWVDPNSLTIQQHAVFAMASHTKTTNRGMPIACYAFGLLGHHGTTCWAQHWMNVIQQAMHDTQQLYPSFAVDFLLTEVGPDMCKPMFLRPMPRDRGLQLLRYWMCKCHESYQVKAQPTDFHLLGTHSCKTTLLCWSQQLQLPLEQRQLQGHHRSAVNGSVALYSRNDTLPALTLQCTVAQRIAEGFRPLRPMLRGGAPSLPDFNLQLPPWKPLAFQLDSKPTAPDTMQVQADEAPDQPVQSDSEESDASEESAIDDELPDKLAAAPEEMAFLVNPITKVAHLAIQCDRSDRAVCYEDATLTPFRTGCGARPNAISGDLQFTHCLPEGARLCLRRACAKIMSHVA</sequence>
<evidence type="ECO:0000313" key="4">
    <source>
        <dbReference type="Proteomes" id="UP001152797"/>
    </source>
</evidence>
<feature type="region of interest" description="Disordered" evidence="1">
    <location>
        <begin position="74"/>
        <end position="99"/>
    </location>
</feature>
<dbReference type="OrthoDB" id="448165at2759"/>
<feature type="region of interest" description="Disordered" evidence="1">
    <location>
        <begin position="770"/>
        <end position="810"/>
    </location>
</feature>
<reference evidence="3 4" key="2">
    <citation type="submission" date="2024-05" db="EMBL/GenBank/DDBJ databases">
        <authorList>
            <person name="Chen Y."/>
            <person name="Shah S."/>
            <person name="Dougan E. K."/>
            <person name="Thang M."/>
            <person name="Chan C."/>
        </authorList>
    </citation>
    <scope>NUCLEOTIDE SEQUENCE [LARGE SCALE GENOMIC DNA]</scope>
</reference>
<dbReference type="Proteomes" id="UP001152797">
    <property type="component" value="Unassembled WGS sequence"/>
</dbReference>
<name>A0A9P1FGA8_9DINO</name>
<feature type="compositionally biased region" description="Acidic residues" evidence="1">
    <location>
        <begin position="797"/>
        <end position="810"/>
    </location>
</feature>
<keyword evidence="4" id="KW-1185">Reference proteome</keyword>
<gene>
    <name evidence="2" type="ORF">C1SCF055_LOCUS2127</name>
</gene>
<reference evidence="2" key="1">
    <citation type="submission" date="2022-10" db="EMBL/GenBank/DDBJ databases">
        <authorList>
            <person name="Chen Y."/>
            <person name="Dougan E. K."/>
            <person name="Chan C."/>
            <person name="Rhodes N."/>
            <person name="Thang M."/>
        </authorList>
    </citation>
    <scope>NUCLEOTIDE SEQUENCE</scope>
</reference>
<proteinExistence type="predicted"/>
<dbReference type="EMBL" id="CAMXCT010000089">
    <property type="protein sequence ID" value="CAI3973640.1"/>
    <property type="molecule type" value="Genomic_DNA"/>
</dbReference>
<evidence type="ECO:0000256" key="1">
    <source>
        <dbReference type="SAM" id="MobiDB-lite"/>
    </source>
</evidence>
<organism evidence="2">
    <name type="scientific">Cladocopium goreaui</name>
    <dbReference type="NCBI Taxonomy" id="2562237"/>
    <lineage>
        <taxon>Eukaryota</taxon>
        <taxon>Sar</taxon>
        <taxon>Alveolata</taxon>
        <taxon>Dinophyceae</taxon>
        <taxon>Suessiales</taxon>
        <taxon>Symbiodiniaceae</taxon>
        <taxon>Cladocopium</taxon>
    </lineage>
</organism>
<dbReference type="EMBL" id="CAMXCT020000089">
    <property type="protein sequence ID" value="CAL1127015.1"/>
    <property type="molecule type" value="Genomic_DNA"/>
</dbReference>
<evidence type="ECO:0000313" key="3">
    <source>
        <dbReference type="EMBL" id="CAL4760952.1"/>
    </source>
</evidence>